<name>A0A1I1ZE08_9RHOB</name>
<organism evidence="2 3">
    <name type="scientific">Roseivivax sediminis</name>
    <dbReference type="NCBI Taxonomy" id="936889"/>
    <lineage>
        <taxon>Bacteria</taxon>
        <taxon>Pseudomonadati</taxon>
        <taxon>Pseudomonadota</taxon>
        <taxon>Alphaproteobacteria</taxon>
        <taxon>Rhodobacterales</taxon>
        <taxon>Roseobacteraceae</taxon>
        <taxon>Roseivivax</taxon>
    </lineage>
</organism>
<protein>
    <submittedName>
        <fullName evidence="2">Uncharacterized protein</fullName>
    </submittedName>
</protein>
<keyword evidence="3" id="KW-1185">Reference proteome</keyword>
<evidence type="ECO:0000313" key="3">
    <source>
        <dbReference type="Proteomes" id="UP000325289"/>
    </source>
</evidence>
<sequence length="121" mass="13133">MPLFSRSNTTLPSVSDIDLPEMPEGLAAYTSLIAGAALIGAGLLLRRTEPSVLRLPEPARKPQHFRDVRSGSDAVRATRDGIARFTPRNLTKTLGRSLVLMGAATIAVRMLDELTDDDARY</sequence>
<proteinExistence type="predicted"/>
<keyword evidence="1" id="KW-0472">Membrane</keyword>
<reference evidence="2 3" key="1">
    <citation type="submission" date="2016-10" db="EMBL/GenBank/DDBJ databases">
        <authorList>
            <person name="Varghese N."/>
            <person name="Submissions S."/>
        </authorList>
    </citation>
    <scope>NUCLEOTIDE SEQUENCE [LARGE SCALE GENOMIC DNA]</scope>
    <source>
        <strain evidence="3">YIM D21,KCTC 23444,ACCC 10710</strain>
    </source>
</reference>
<feature type="transmembrane region" description="Helical" evidence="1">
    <location>
        <begin position="26"/>
        <end position="45"/>
    </location>
</feature>
<evidence type="ECO:0000313" key="2">
    <source>
        <dbReference type="EMBL" id="SFE30044.1"/>
    </source>
</evidence>
<dbReference type="RefSeq" id="WP_223163077.1">
    <property type="nucleotide sequence ID" value="NZ_FOMS01000008.1"/>
</dbReference>
<evidence type="ECO:0000256" key="1">
    <source>
        <dbReference type="SAM" id="Phobius"/>
    </source>
</evidence>
<keyword evidence="1" id="KW-1133">Transmembrane helix</keyword>
<dbReference type="EMBL" id="FOMS01000008">
    <property type="protein sequence ID" value="SFE30044.1"/>
    <property type="molecule type" value="Genomic_DNA"/>
</dbReference>
<keyword evidence="1" id="KW-0812">Transmembrane</keyword>
<dbReference type="Proteomes" id="UP000325289">
    <property type="component" value="Unassembled WGS sequence"/>
</dbReference>
<dbReference type="AlphaFoldDB" id="A0A1I1ZE08"/>
<accession>A0A1I1ZE08</accession>
<gene>
    <name evidence="2" type="ORF">SAMN04515678_108110</name>
</gene>